<gene>
    <name evidence="1" type="ORF">LCGC14_2679050</name>
</gene>
<accession>A0A0F9A9H2</accession>
<protein>
    <submittedName>
        <fullName evidence="1">Uncharacterized protein</fullName>
    </submittedName>
</protein>
<proteinExistence type="predicted"/>
<sequence>MAEARYEAQVRAAVWEAPSRDYPSGSPQIMGTLVREIHGQVRREIFIDTGAIVNGDGYQQTPYDNITDAIDDAEANGITRLVFLADATLDRQVKNFHIVGIGQPALDLNGQNVDGSEFELIRLDGSYTGSIVAKLCNLSNNLSGLNGKFFGCGLGGLITLAPGAVVRLVDAYSEIPGVGTPELSMLPAFSPQIPHKLDIRNYSGGLTISNSQHPDCESTIEMSQGRVFLAASNVAGTSSIRGVAFLQDLSTGTYTVETSGLIQPANVVDTLTLVGTLLKFQGNRTVLDKAAFTLTIYDTDRVTPIRVFDLREFGVGPSISTITERLPVSGSPLTP</sequence>
<comment type="caution">
    <text evidence="1">The sequence shown here is derived from an EMBL/GenBank/DDBJ whole genome shotgun (WGS) entry which is preliminary data.</text>
</comment>
<reference evidence="1" key="1">
    <citation type="journal article" date="2015" name="Nature">
        <title>Complex archaea that bridge the gap between prokaryotes and eukaryotes.</title>
        <authorList>
            <person name="Spang A."/>
            <person name="Saw J.H."/>
            <person name="Jorgensen S.L."/>
            <person name="Zaremba-Niedzwiedzka K."/>
            <person name="Martijn J."/>
            <person name="Lind A.E."/>
            <person name="van Eijk R."/>
            <person name="Schleper C."/>
            <person name="Guy L."/>
            <person name="Ettema T.J."/>
        </authorList>
    </citation>
    <scope>NUCLEOTIDE SEQUENCE</scope>
</reference>
<name>A0A0F9A9H2_9ZZZZ</name>
<dbReference type="EMBL" id="LAZR01047184">
    <property type="protein sequence ID" value="KKK94815.1"/>
    <property type="molecule type" value="Genomic_DNA"/>
</dbReference>
<dbReference type="AlphaFoldDB" id="A0A0F9A9H2"/>
<organism evidence="1">
    <name type="scientific">marine sediment metagenome</name>
    <dbReference type="NCBI Taxonomy" id="412755"/>
    <lineage>
        <taxon>unclassified sequences</taxon>
        <taxon>metagenomes</taxon>
        <taxon>ecological metagenomes</taxon>
    </lineage>
</organism>
<evidence type="ECO:0000313" key="1">
    <source>
        <dbReference type="EMBL" id="KKK94815.1"/>
    </source>
</evidence>